<dbReference type="GO" id="GO:0005730">
    <property type="term" value="C:nucleolus"/>
    <property type="evidence" value="ECO:0007669"/>
    <property type="project" value="UniProtKB-SubCell"/>
</dbReference>
<feature type="compositionally biased region" description="Polar residues" evidence="8">
    <location>
        <begin position="1456"/>
        <end position="1473"/>
    </location>
</feature>
<feature type="domain" description="CP-type G" evidence="9">
    <location>
        <begin position="211"/>
        <end position="372"/>
    </location>
</feature>
<dbReference type="InterPro" id="IPR050755">
    <property type="entry name" value="TRAFAC_YlqF/YawG_RiboMat"/>
</dbReference>
<feature type="region of interest" description="Disordered" evidence="8">
    <location>
        <begin position="1374"/>
        <end position="1411"/>
    </location>
</feature>
<dbReference type="Gene3D" id="1.10.1580.10">
    <property type="match status" value="1"/>
</dbReference>
<dbReference type="InterPro" id="IPR023179">
    <property type="entry name" value="GTP-bd_ortho_bundle_sf"/>
</dbReference>
<dbReference type="InterPro" id="IPR000048">
    <property type="entry name" value="IQ_motif_EF-hand-BS"/>
</dbReference>
<dbReference type="Pfam" id="PF08153">
    <property type="entry name" value="NGP1NT"/>
    <property type="match status" value="1"/>
</dbReference>
<feature type="compositionally biased region" description="Polar residues" evidence="8">
    <location>
        <begin position="1481"/>
        <end position="1491"/>
    </location>
</feature>
<gene>
    <name evidence="10" type="ORF">TCEB3V08_LOCUS4572</name>
</gene>
<evidence type="ECO:0000256" key="4">
    <source>
        <dbReference type="ARBA" id="ARBA00023242"/>
    </source>
</evidence>
<dbReference type="GO" id="GO:0005525">
    <property type="term" value="F:GTP binding"/>
    <property type="evidence" value="ECO:0007669"/>
    <property type="project" value="UniProtKB-KW"/>
</dbReference>
<dbReference type="PRINTS" id="PR00326">
    <property type="entry name" value="GTP1OBG"/>
</dbReference>
<feature type="compositionally biased region" description="Low complexity" evidence="8">
    <location>
        <begin position="949"/>
        <end position="961"/>
    </location>
</feature>
<dbReference type="InterPro" id="IPR030378">
    <property type="entry name" value="G_CP_dom"/>
</dbReference>
<evidence type="ECO:0000256" key="3">
    <source>
        <dbReference type="ARBA" id="ARBA00023134"/>
    </source>
</evidence>
<dbReference type="PROSITE" id="PS50096">
    <property type="entry name" value="IQ"/>
    <property type="match status" value="1"/>
</dbReference>
<evidence type="ECO:0000256" key="2">
    <source>
        <dbReference type="ARBA" id="ARBA00022741"/>
    </source>
</evidence>
<dbReference type="InterPro" id="IPR012971">
    <property type="entry name" value="NOG2_N_dom"/>
</dbReference>
<evidence type="ECO:0000256" key="6">
    <source>
        <dbReference type="ARBA" id="ARBA00065814"/>
    </source>
</evidence>
<evidence type="ECO:0000313" key="10">
    <source>
        <dbReference type="EMBL" id="CAD7398594.1"/>
    </source>
</evidence>
<dbReference type="FunFam" id="3.40.50.300:FF:000559">
    <property type="entry name" value="Nuclear/nucleolar GTPase 2"/>
    <property type="match status" value="1"/>
</dbReference>
<name>A0A7R9CL70_TIMCR</name>
<dbReference type="InterPro" id="IPR027417">
    <property type="entry name" value="P-loop_NTPase"/>
</dbReference>
<comment type="function">
    <text evidence="5">GTPase that associates with pre-60S ribosomal subunits in the nucleolus and is required for their nuclear export and maturation. May promote cell proliferation possibly by increasing p53/TP53 protein levels, and consequently those of its downstream product CDKN1A/p21, and decreasing RPL23A protein levels.</text>
</comment>
<organism evidence="10">
    <name type="scientific">Timema cristinae</name>
    <name type="common">Walking stick</name>
    <dbReference type="NCBI Taxonomy" id="61476"/>
    <lineage>
        <taxon>Eukaryota</taxon>
        <taxon>Metazoa</taxon>
        <taxon>Ecdysozoa</taxon>
        <taxon>Arthropoda</taxon>
        <taxon>Hexapoda</taxon>
        <taxon>Insecta</taxon>
        <taxon>Pterygota</taxon>
        <taxon>Neoptera</taxon>
        <taxon>Polyneoptera</taxon>
        <taxon>Phasmatodea</taxon>
        <taxon>Timematodea</taxon>
        <taxon>Timematoidea</taxon>
        <taxon>Timematidae</taxon>
        <taxon>Timema</taxon>
    </lineage>
</organism>
<evidence type="ECO:0000256" key="1">
    <source>
        <dbReference type="ARBA" id="ARBA00004604"/>
    </source>
</evidence>
<dbReference type="InterPro" id="IPR001611">
    <property type="entry name" value="Leu-rich_rpt"/>
</dbReference>
<dbReference type="EMBL" id="OC317712">
    <property type="protein sequence ID" value="CAD7398594.1"/>
    <property type="molecule type" value="Genomic_DNA"/>
</dbReference>
<feature type="region of interest" description="Disordered" evidence="8">
    <location>
        <begin position="1429"/>
        <end position="1526"/>
    </location>
</feature>
<feature type="region of interest" description="Disordered" evidence="8">
    <location>
        <begin position="1"/>
        <end position="37"/>
    </location>
</feature>
<evidence type="ECO:0000256" key="8">
    <source>
        <dbReference type="SAM" id="MobiDB-lite"/>
    </source>
</evidence>
<dbReference type="PANTHER" id="PTHR11089:SF9">
    <property type="entry name" value="NUCLEOLAR GTP-BINDING PROTEIN 2"/>
    <property type="match status" value="1"/>
</dbReference>
<dbReference type="PROSITE" id="PS51721">
    <property type="entry name" value="G_CP"/>
    <property type="match status" value="1"/>
</dbReference>
<dbReference type="SUPFAM" id="SSF52540">
    <property type="entry name" value="P-loop containing nucleoside triphosphate hydrolases"/>
    <property type="match status" value="1"/>
</dbReference>
<feature type="region of interest" description="Disordered" evidence="8">
    <location>
        <begin position="572"/>
        <end position="592"/>
    </location>
</feature>
<keyword evidence="3 7" id="KW-0342">GTP-binding</keyword>
<feature type="compositionally biased region" description="Low complexity" evidence="8">
    <location>
        <begin position="1380"/>
        <end position="1391"/>
    </location>
</feature>
<accession>A0A7R9CL70</accession>
<feature type="compositionally biased region" description="Basic residues" evidence="8">
    <location>
        <begin position="1141"/>
        <end position="1151"/>
    </location>
</feature>
<feature type="region of interest" description="Disordered" evidence="8">
    <location>
        <begin position="1091"/>
        <end position="1169"/>
    </location>
</feature>
<feature type="region of interest" description="Disordered" evidence="8">
    <location>
        <begin position="638"/>
        <end position="660"/>
    </location>
</feature>
<dbReference type="Gene3D" id="3.40.50.300">
    <property type="entry name" value="P-loop containing nucleotide triphosphate hydrolases"/>
    <property type="match status" value="1"/>
</dbReference>
<dbReference type="InterPro" id="IPR006073">
    <property type="entry name" value="GTP-bd"/>
</dbReference>
<dbReference type="InterPro" id="IPR032675">
    <property type="entry name" value="LRR_dom_sf"/>
</dbReference>
<feature type="compositionally biased region" description="Polar residues" evidence="8">
    <location>
        <begin position="1"/>
        <end position="10"/>
    </location>
</feature>
<evidence type="ECO:0000256" key="7">
    <source>
        <dbReference type="RuleBase" id="RU364023"/>
    </source>
</evidence>
<proteinExistence type="inferred from homology"/>
<evidence type="ECO:0000256" key="5">
    <source>
        <dbReference type="ARBA" id="ARBA00054763"/>
    </source>
</evidence>
<dbReference type="Pfam" id="PF01926">
    <property type="entry name" value="MMR_HSR1"/>
    <property type="match status" value="1"/>
</dbReference>
<reference evidence="10" key="1">
    <citation type="submission" date="2020-11" db="EMBL/GenBank/DDBJ databases">
        <authorList>
            <person name="Tran Van P."/>
        </authorList>
    </citation>
    <scope>NUCLEOTIDE SEQUENCE</scope>
</reference>
<comment type="subcellular location">
    <subcellularLocation>
        <location evidence="1 7">Nucleus</location>
        <location evidence="1 7">Nucleolus</location>
    </subcellularLocation>
</comment>
<dbReference type="Pfam" id="PF00612">
    <property type="entry name" value="IQ"/>
    <property type="match status" value="1"/>
</dbReference>
<dbReference type="PROSITE" id="PS51450">
    <property type="entry name" value="LRR"/>
    <property type="match status" value="1"/>
</dbReference>
<feature type="region of interest" description="Disordered" evidence="8">
    <location>
        <begin position="949"/>
        <end position="990"/>
    </location>
</feature>
<dbReference type="FunFam" id="1.10.1580.10:FF:000001">
    <property type="entry name" value="Nucleolar GTP-binding protein 2"/>
    <property type="match status" value="1"/>
</dbReference>
<dbReference type="InterPro" id="IPR024929">
    <property type="entry name" value="GNL2_CP_dom"/>
</dbReference>
<feature type="region of interest" description="Disordered" evidence="8">
    <location>
        <begin position="693"/>
        <end position="720"/>
    </location>
</feature>
<keyword evidence="2 7" id="KW-0547">Nucleotide-binding</keyword>
<dbReference type="SUPFAM" id="SSF52058">
    <property type="entry name" value="L domain-like"/>
    <property type="match status" value="1"/>
</dbReference>
<feature type="compositionally biased region" description="Acidic residues" evidence="8">
    <location>
        <begin position="695"/>
        <end position="708"/>
    </location>
</feature>
<comment type="similarity">
    <text evidence="7">Belongs to the TRAFAC class YlqF/YawG GTPase family. NOG2 subfamily.</text>
</comment>
<dbReference type="CDD" id="cd01858">
    <property type="entry name" value="NGP_1"/>
    <property type="match status" value="1"/>
</dbReference>
<dbReference type="Gene3D" id="3.80.10.10">
    <property type="entry name" value="Ribonuclease Inhibitor"/>
    <property type="match status" value="1"/>
</dbReference>
<dbReference type="PANTHER" id="PTHR11089">
    <property type="entry name" value="GTP-BINDING PROTEIN-RELATED"/>
    <property type="match status" value="1"/>
</dbReference>
<comment type="subunit">
    <text evidence="6">Interacts with LYAR and RPL23A. Interacts with the nuclear importin-beta receptor and, at a lower extent, with importin-alpha.</text>
</comment>
<evidence type="ECO:0000259" key="9">
    <source>
        <dbReference type="PROSITE" id="PS51721"/>
    </source>
</evidence>
<feature type="compositionally biased region" description="Polar residues" evidence="8">
    <location>
        <begin position="709"/>
        <end position="720"/>
    </location>
</feature>
<sequence length="1526" mass="169135">MGKTKATNQPGRGGSGRSNHSMNPDRKTEGLKGVAKVRSKSTIQRLHMYKNFKARRDPSGKIIRPAPFQGKLPSGTVARVEPSPKWFGNSRVVAQNALQKFQQELGAVLKNPYQVVMKHTKLPVTLLNETRKHARVHLLDTESFGHVFGPKKIRKKPNLKTFSYEELSKTAIELTEKYSDEKDRDLVKEDAGMKDSPREMIMKAGQSKRIWNELYKVIDSSDVVLQVLDARDPQGTRSPHIENFIRTEKPHKHLLFILNKVDLVPTWVTQRWVATLSAEYPTVAFHASLTHPFGKGSLINLLRQFAKLHIDKKQISVGFIGYPNVGKSSVINTLRSKKVCKVAPIAGETKVWQYITLMRRIYLIDCPGVVYPSAETDIDKVLKGVVRVELVQNPEDYIPHVLERVRREYIEKTYKLTEWDTDLEFLEKMAARTGKLLKGGEPDISTVAKMVLNDWQRGKLPFYVFPPGYEPELDSKPASANGEINTTLVDAEINKKASSDNQTKTEIIGAETKIDKVSSSMEIPVSQSNDKESLPITSPLQLTTNDEITEVEDDIKISTPIESMSIEIPSEESSIMENTSNKEVDKETDENTLPAKAQENIPPSIPKSSFKVFQDFSKIRVGLNYFENEDKQMGRVAASTDATKSPKTHNRSLSISSSGTTILMGSEEDLTSLDGSLGHKPADLTEQSIVVVDSEHEDSESESSDSDMETSLQDDMTSTSSGAFVVSKIDDSGKKRKFKEAAASRLTSKMRRRIEREMKPKRIGKQQETLDLSNQGIKKLNKAQPNHAHVTNLILDGNELQRWDNIDSYSELTKELLLHSNQISQLRQCERYLPPSLVTLTLATNNLTDLNEMSHLAHLTNLREFSLANNPCVTMTGNTSASGFDYRPFVINWCMSLKVIDGYMVDAIESVCPLSGDSLESEEERKLRLILSKAQHHQQQLREQLTVNGNGVRGRGAVLNRSQSSPAPSPATRRRLCSKNNSPRRISQPDRMVASCHGTVGSAENDVAGLMSRSLDPTLLFSDANHLHDSVPSDVPEEQLLEATSQETEANEVGGSFPLQTATKLVPVPESLMSPDYRPMAPPSSKVLLRPKSAVVNGRKSSVVSRGSPKLCRSALHSSPLPRPRSMGDARLSPRPATGQPRRKPNTHTQHHHDPTISSDEDSEMSASKLETIRHRAQERWQRKDTVNTVNNSVATRAVEVNYAAPDTAAAVEQAAVCIQRIWRGYHTRNLNKHVQGIYQDLHSTRTQEYIEKLSSDMESTRVALESEHKLQLLQMQAISALWKKVVSLQPAGKDGSTDVVAGPSSTCKDTEAVRELTETCSRLHLQVEQLQDSMQSVMQHMSKFCQAPNNLSCAPIATQTDIVAVHTPQSEAGIQFPYQRTRQTSSRPSSLPIPQRGAPKTTSDTVAPQEVRQFATSLVDGVMKTVSENRSEQGDGPDDNSGSVPNSGCADQESTDAGTTLGTESGDSSNGNAIVELEDNNTSCLTIHRQSPSSGNSPYEPNSPNNNQRPQEHPLPAVINSLEAP</sequence>
<feature type="compositionally biased region" description="Low complexity" evidence="8">
    <location>
        <begin position="1492"/>
        <end position="1508"/>
    </location>
</feature>
<protein>
    <recommendedName>
        <fullName evidence="7">Nucleolar GTP-binding protein 2</fullName>
    </recommendedName>
</protein>
<keyword evidence="4 7" id="KW-0539">Nucleus</keyword>